<organism evidence="1 2">
    <name type="scientific">Winmispira thermophila (strain ATCC 49972 / DSM 6192 / RI 19.B1)</name>
    <name type="common">Spirochaeta thermophila</name>
    <dbReference type="NCBI Taxonomy" id="665571"/>
    <lineage>
        <taxon>Bacteria</taxon>
        <taxon>Pseudomonadati</taxon>
        <taxon>Spirochaetota</taxon>
        <taxon>Spirochaetia</taxon>
        <taxon>Winmispirales</taxon>
        <taxon>Winmispiraceae</taxon>
        <taxon>Winmispira</taxon>
    </lineage>
</organism>
<dbReference type="AlphaFoldDB" id="E0RPL2"/>
<name>E0RPL2_WINT6</name>
<reference key="1">
    <citation type="submission" date="2009-08" db="EMBL/GenBank/DDBJ databases">
        <title>The genome sequence of Spirochaeta thermophila DSM6192.</title>
        <authorList>
            <person name="Angelov A."/>
            <person name="Mientus M."/>
            <person name="Wittenberg S."/>
            <person name="Lehmann R."/>
            <person name="Liesegang H."/>
            <person name="Daniel R."/>
            <person name="Liebl W."/>
        </authorList>
    </citation>
    <scope>NUCLEOTIDE SEQUENCE</scope>
    <source>
        <strain>DSM 6192</strain>
    </source>
</reference>
<reference evidence="1 2" key="2">
    <citation type="journal article" date="2010" name="J. Bacteriol.">
        <title>Genome sequence of the polysaccharide-degrading, thermophilic anaerobe Spirochaeta thermophila DSM 6192.</title>
        <authorList>
            <person name="Angelov A."/>
            <person name="Liebl S."/>
            <person name="Ballschmiter M."/>
            <person name="Bomeke M."/>
            <person name="Lehmann R."/>
            <person name="Liesegang H."/>
            <person name="Daniel R."/>
            <person name="Liebl W."/>
        </authorList>
    </citation>
    <scope>NUCLEOTIDE SEQUENCE [LARGE SCALE GENOMIC DNA]</scope>
    <source>
        <strain evidence="2">ATCC 49972 / DSM 6192 / RI 19.B1</strain>
    </source>
</reference>
<accession>E0RPL2</accession>
<dbReference type="eggNOG" id="ENOG5033J3G">
    <property type="taxonomic scope" value="Bacteria"/>
</dbReference>
<dbReference type="Proteomes" id="UP000001296">
    <property type="component" value="Chromosome"/>
</dbReference>
<protein>
    <submittedName>
        <fullName evidence="1">Uncharacterized protein</fullName>
    </submittedName>
</protein>
<sequence>MGKISKNAKVGRGAQKFFCPCGGEVKMKAVFQNGKMKLQAVCEKCKRTERRPKDFV</sequence>
<gene>
    <name evidence="1" type="ordered locus">STHERM_c18590</name>
</gene>
<evidence type="ECO:0000313" key="2">
    <source>
        <dbReference type="Proteomes" id="UP000001296"/>
    </source>
</evidence>
<evidence type="ECO:0000313" key="1">
    <source>
        <dbReference type="EMBL" id="ADN02794.1"/>
    </source>
</evidence>
<dbReference type="EMBL" id="CP001698">
    <property type="protein sequence ID" value="ADN02794.1"/>
    <property type="molecule type" value="Genomic_DNA"/>
</dbReference>
<dbReference type="KEGG" id="sta:STHERM_c18590"/>
<dbReference type="HOGENOM" id="CLU_203717_0_0_12"/>
<dbReference type="PaxDb" id="665571-STHERM_c18590"/>
<proteinExistence type="predicted"/>
<dbReference type="RefSeq" id="WP_013314633.1">
    <property type="nucleotide sequence ID" value="NC_014484.1"/>
</dbReference>